<organism evidence="1 2">
    <name type="scientific">Meiothermus granaticius NBRC 107808</name>
    <dbReference type="NCBI Taxonomy" id="1227551"/>
    <lineage>
        <taxon>Bacteria</taxon>
        <taxon>Thermotogati</taxon>
        <taxon>Deinococcota</taxon>
        <taxon>Deinococci</taxon>
        <taxon>Thermales</taxon>
        <taxon>Thermaceae</taxon>
        <taxon>Meiothermus</taxon>
    </lineage>
</organism>
<keyword evidence="2" id="KW-1185">Reference proteome</keyword>
<proteinExistence type="predicted"/>
<reference evidence="1 2" key="1">
    <citation type="submission" date="2018-08" db="EMBL/GenBank/DDBJ databases">
        <title>Meiothermus granaticius genome AF-68 sequencing project.</title>
        <authorList>
            <person name="Da Costa M.S."/>
            <person name="Albuquerque L."/>
            <person name="Raposo P."/>
            <person name="Froufe H.J.C."/>
            <person name="Barroso C.S."/>
            <person name="Egas C."/>
        </authorList>
    </citation>
    <scope>NUCLEOTIDE SEQUENCE [LARGE SCALE GENOMIC DNA]</scope>
    <source>
        <strain evidence="1 2">AF-68</strain>
    </source>
</reference>
<name>A0A399F7L1_9DEIN</name>
<dbReference type="OrthoDB" id="64486at2"/>
<dbReference type="RefSeq" id="WP_119357520.1">
    <property type="nucleotide sequence ID" value="NZ_BJXM01000001.1"/>
</dbReference>
<protein>
    <submittedName>
        <fullName evidence="1">Uncharacterized protein</fullName>
    </submittedName>
</protein>
<evidence type="ECO:0000313" key="2">
    <source>
        <dbReference type="Proteomes" id="UP000266178"/>
    </source>
</evidence>
<gene>
    <name evidence="1" type="ORF">Mgrana_02043</name>
</gene>
<evidence type="ECO:0000313" key="1">
    <source>
        <dbReference type="EMBL" id="RIH92073.1"/>
    </source>
</evidence>
<comment type="caution">
    <text evidence="1">The sequence shown here is derived from an EMBL/GenBank/DDBJ whole genome shotgun (WGS) entry which is preliminary data.</text>
</comment>
<accession>A0A399F7L1</accession>
<dbReference type="EMBL" id="QWLB01000026">
    <property type="protein sequence ID" value="RIH92073.1"/>
    <property type="molecule type" value="Genomic_DNA"/>
</dbReference>
<dbReference type="AlphaFoldDB" id="A0A399F7L1"/>
<dbReference type="Proteomes" id="UP000266178">
    <property type="component" value="Unassembled WGS sequence"/>
</dbReference>
<sequence>MKRLFLILVGGVLGSGLAFSPLLTPAQIQAALEQGQQMVQPNQGYLWKGYVLKEYSNGLDLVPTSPEVDAVVVGTPYERLRFKSYRSTYEGTPLTLAQAEGYARQYGNQLEFMVFAHSMSPEPKDQGFLERFSSATLRIPGHGTLHPSQTDRFGPAQDFYNIQGRGHEFRWLGYVSYTFDLSALARRGLALANLKATLTFKDASGKLYTLPVNLANYQ</sequence>